<dbReference type="PROSITE" id="PS50110">
    <property type="entry name" value="RESPONSE_REGULATORY"/>
    <property type="match status" value="1"/>
</dbReference>
<dbReference type="RefSeq" id="WP_367723577.1">
    <property type="nucleotide sequence ID" value="NZ_JBFOCI010000002.1"/>
</dbReference>
<proteinExistence type="predicted"/>
<gene>
    <name evidence="3" type="ORF">ABUE31_07190</name>
</gene>
<reference evidence="3 4" key="1">
    <citation type="submission" date="2024-06" db="EMBL/GenBank/DDBJ databases">
        <authorList>
            <person name="Tuo L."/>
        </authorList>
    </citation>
    <scope>NUCLEOTIDE SEQUENCE [LARGE SCALE GENOMIC DNA]</scope>
    <source>
        <strain evidence="3 4">ZMM04-5</strain>
    </source>
</reference>
<accession>A0ABV3QXH6</accession>
<evidence type="ECO:0000313" key="4">
    <source>
        <dbReference type="Proteomes" id="UP001556196"/>
    </source>
</evidence>
<dbReference type="Proteomes" id="UP001556196">
    <property type="component" value="Unassembled WGS sequence"/>
</dbReference>
<protein>
    <submittedName>
        <fullName evidence="3">Response regulator</fullName>
    </submittedName>
</protein>
<evidence type="ECO:0000313" key="3">
    <source>
        <dbReference type="EMBL" id="MEW9805761.1"/>
    </source>
</evidence>
<feature type="modified residue" description="4-aspartylphosphate" evidence="1">
    <location>
        <position position="53"/>
    </location>
</feature>
<dbReference type="EMBL" id="JBFOCI010000002">
    <property type="protein sequence ID" value="MEW9805761.1"/>
    <property type="molecule type" value="Genomic_DNA"/>
</dbReference>
<comment type="caution">
    <text evidence="3">The sequence shown here is derived from an EMBL/GenBank/DDBJ whole genome shotgun (WGS) entry which is preliminary data.</text>
</comment>
<dbReference type="SUPFAM" id="SSF52172">
    <property type="entry name" value="CheY-like"/>
    <property type="match status" value="1"/>
</dbReference>
<dbReference type="Gene3D" id="3.40.50.2300">
    <property type="match status" value="1"/>
</dbReference>
<dbReference type="InterPro" id="IPR001789">
    <property type="entry name" value="Sig_transdc_resp-reg_receiver"/>
</dbReference>
<evidence type="ECO:0000259" key="2">
    <source>
        <dbReference type="PROSITE" id="PS50110"/>
    </source>
</evidence>
<organism evidence="3 4">
    <name type="scientific">Mesorhizobium marinum</name>
    <dbReference type="NCBI Taxonomy" id="3228790"/>
    <lineage>
        <taxon>Bacteria</taxon>
        <taxon>Pseudomonadati</taxon>
        <taxon>Pseudomonadota</taxon>
        <taxon>Alphaproteobacteria</taxon>
        <taxon>Hyphomicrobiales</taxon>
        <taxon>Phyllobacteriaceae</taxon>
        <taxon>Mesorhizobium</taxon>
    </lineage>
</organism>
<feature type="domain" description="Response regulatory" evidence="2">
    <location>
        <begin position="6"/>
        <end position="114"/>
    </location>
</feature>
<dbReference type="InterPro" id="IPR011006">
    <property type="entry name" value="CheY-like_superfamily"/>
</dbReference>
<keyword evidence="1" id="KW-0597">Phosphoprotein</keyword>
<evidence type="ECO:0000256" key="1">
    <source>
        <dbReference type="PROSITE-ProRule" id="PRU00169"/>
    </source>
</evidence>
<keyword evidence="4" id="KW-1185">Reference proteome</keyword>
<name>A0ABV3QXH6_9HYPH</name>
<sequence length="129" mass="13508">MLEGLRILLLEDEFLIAMDVELLCREHGAADVSTARTLDEVGDLAEFNAAILDIFVDGASTLDFADTLRGAGTPFVFASGHTDNVEIAMRFPDVTLVGKPYAGNDLVEALAIACGRVPAVSDADPAGAA</sequence>